<keyword evidence="4" id="KW-1133">Transmembrane helix</keyword>
<evidence type="ECO:0000313" key="8">
    <source>
        <dbReference type="Proteomes" id="UP001187315"/>
    </source>
</evidence>
<dbReference type="GO" id="GO:0005886">
    <property type="term" value="C:plasma membrane"/>
    <property type="evidence" value="ECO:0007669"/>
    <property type="project" value="TreeGrafter"/>
</dbReference>
<dbReference type="PANTHER" id="PTHR11860">
    <property type="entry name" value="POLYMERIC-IMMUNOGLOBULIN RECEPTOR"/>
    <property type="match status" value="1"/>
</dbReference>
<evidence type="ECO:0000259" key="6">
    <source>
        <dbReference type="SMART" id="SM00409"/>
    </source>
</evidence>
<name>A0AA88SXP0_TACVA</name>
<keyword evidence="5" id="KW-0732">Signal</keyword>
<dbReference type="InterPro" id="IPR003599">
    <property type="entry name" value="Ig_sub"/>
</dbReference>
<dbReference type="InterPro" id="IPR050671">
    <property type="entry name" value="CD300_family_receptors"/>
</dbReference>
<feature type="signal peptide" evidence="5">
    <location>
        <begin position="1"/>
        <end position="19"/>
    </location>
</feature>
<dbReference type="SMART" id="SM00409">
    <property type="entry name" value="IG"/>
    <property type="match status" value="2"/>
</dbReference>
<dbReference type="InterPro" id="IPR036179">
    <property type="entry name" value="Ig-like_dom_sf"/>
</dbReference>
<gene>
    <name evidence="7" type="ORF">Q7C36_006437</name>
</gene>
<evidence type="ECO:0000256" key="3">
    <source>
        <dbReference type="ARBA" id="ARBA00023136"/>
    </source>
</evidence>
<evidence type="ECO:0000256" key="4">
    <source>
        <dbReference type="SAM" id="Phobius"/>
    </source>
</evidence>
<accession>A0AA88SXP0</accession>
<evidence type="ECO:0000256" key="5">
    <source>
        <dbReference type="SAM" id="SignalP"/>
    </source>
</evidence>
<dbReference type="GO" id="GO:0004888">
    <property type="term" value="F:transmembrane signaling receptor activity"/>
    <property type="evidence" value="ECO:0007669"/>
    <property type="project" value="TreeGrafter"/>
</dbReference>
<proteinExistence type="predicted"/>
<feature type="transmembrane region" description="Helical" evidence="4">
    <location>
        <begin position="221"/>
        <end position="241"/>
    </location>
</feature>
<comment type="caution">
    <text evidence="7">The sequence shown here is derived from an EMBL/GenBank/DDBJ whole genome shotgun (WGS) entry which is preliminary data.</text>
</comment>
<keyword evidence="2 4" id="KW-0812">Transmembrane</keyword>
<dbReference type="Gene3D" id="2.60.40.10">
    <property type="entry name" value="Immunoglobulins"/>
    <property type="match status" value="2"/>
</dbReference>
<keyword evidence="8" id="KW-1185">Reference proteome</keyword>
<keyword evidence="3 4" id="KW-0472">Membrane</keyword>
<sequence>MMWMTELFLLTILITGTISGSLNVFKVNLMSVQQGKSITIPCLYGADYKNHEKYLCFGYAPVCKEVQSIKEISDDQTNLIFTVTTKKLTPRDTGYYWCSVRKYFIDAISGFHLEVTTATPKLYVDNQMITAYEGGQVVISCYHRFNNSNKWCKIGGPCVSTIGNISDASVELSEMDLGFRVTMSKLTINNTGWYMCLAENQQMPVHITVQRSTSNRERRSFAWVVILGFLLVVACIAVILFRPHKEIAEMFSSRKRSENLYVSMKRPNLQTNQHEDEEAQEYEIMFSPEQTPGVQGTNCKGNYSDGGHIADKEHYCTC</sequence>
<reference evidence="7" key="1">
    <citation type="submission" date="2023-08" db="EMBL/GenBank/DDBJ databases">
        <title>Pelteobagrus vachellii genome.</title>
        <authorList>
            <person name="Liu H."/>
        </authorList>
    </citation>
    <scope>NUCLEOTIDE SEQUENCE</scope>
    <source>
        <strain evidence="7">PRFRI_2022a</strain>
        <tissue evidence="7">Muscle</tissue>
    </source>
</reference>
<dbReference type="EMBL" id="JAVHJS010000006">
    <property type="protein sequence ID" value="KAK2854568.1"/>
    <property type="molecule type" value="Genomic_DNA"/>
</dbReference>
<evidence type="ECO:0000256" key="1">
    <source>
        <dbReference type="ARBA" id="ARBA00004370"/>
    </source>
</evidence>
<protein>
    <recommendedName>
        <fullName evidence="6">Immunoglobulin domain-containing protein</fullName>
    </recommendedName>
</protein>
<feature type="domain" description="Immunoglobulin" evidence="6">
    <location>
        <begin position="27"/>
        <end position="116"/>
    </location>
</feature>
<evidence type="ECO:0000256" key="2">
    <source>
        <dbReference type="ARBA" id="ARBA00022692"/>
    </source>
</evidence>
<dbReference type="InterPro" id="IPR013783">
    <property type="entry name" value="Ig-like_fold"/>
</dbReference>
<feature type="chain" id="PRO_5041655189" description="Immunoglobulin domain-containing protein" evidence="5">
    <location>
        <begin position="20"/>
        <end position="318"/>
    </location>
</feature>
<feature type="domain" description="Immunoglobulin" evidence="6">
    <location>
        <begin position="126"/>
        <end position="210"/>
    </location>
</feature>
<dbReference type="AlphaFoldDB" id="A0AA88SXP0"/>
<dbReference type="SUPFAM" id="SSF48726">
    <property type="entry name" value="Immunoglobulin"/>
    <property type="match status" value="2"/>
</dbReference>
<dbReference type="Proteomes" id="UP001187315">
    <property type="component" value="Unassembled WGS sequence"/>
</dbReference>
<organism evidence="7 8">
    <name type="scientific">Tachysurus vachellii</name>
    <name type="common">Darkbarbel catfish</name>
    <name type="synonym">Pelteobagrus vachellii</name>
    <dbReference type="NCBI Taxonomy" id="175792"/>
    <lineage>
        <taxon>Eukaryota</taxon>
        <taxon>Metazoa</taxon>
        <taxon>Chordata</taxon>
        <taxon>Craniata</taxon>
        <taxon>Vertebrata</taxon>
        <taxon>Euteleostomi</taxon>
        <taxon>Actinopterygii</taxon>
        <taxon>Neopterygii</taxon>
        <taxon>Teleostei</taxon>
        <taxon>Ostariophysi</taxon>
        <taxon>Siluriformes</taxon>
        <taxon>Bagridae</taxon>
        <taxon>Tachysurus</taxon>
    </lineage>
</organism>
<comment type="subcellular location">
    <subcellularLocation>
        <location evidence="1">Membrane</location>
    </subcellularLocation>
</comment>
<dbReference type="PANTHER" id="PTHR11860:SF87">
    <property type="entry name" value="CMRF35-LIKE MOLECULE 8"/>
    <property type="match status" value="1"/>
</dbReference>
<evidence type="ECO:0000313" key="7">
    <source>
        <dbReference type="EMBL" id="KAK2854568.1"/>
    </source>
</evidence>